<gene>
    <name evidence="3" type="ORF">L486_06862</name>
</gene>
<evidence type="ECO:0000313" key="4">
    <source>
        <dbReference type="Proteomes" id="UP000092583"/>
    </source>
</evidence>
<sequence>MHRYEPYPRIPIHPSSSTSTPYSRKSQGQTIISHAPPPYTTKPLSPYPPIPGPHITSKPPQSQSHYQAQHLHSQSHAQSGRYQPSRGAQRDAKYTKKEAEKAQLLAQAKMIARNQQVTLSERKRQRVLPGPSVLTLNSSGKREEIQSQLQLQLQLQNVQVENAEKVKKEQLLAIRLAREEHQEMIRRKEAEEKKVRRIQLQVFVHARRVTVEKGEFDRVKGADGQ</sequence>
<dbReference type="AlphaFoldDB" id="A0A1B9II61"/>
<feature type="compositionally biased region" description="Low complexity" evidence="2">
    <location>
        <begin position="61"/>
        <end position="79"/>
    </location>
</feature>
<feature type="region of interest" description="Disordered" evidence="2">
    <location>
        <begin position="1"/>
        <end position="93"/>
    </location>
</feature>
<feature type="compositionally biased region" description="Low complexity" evidence="2">
    <location>
        <begin position="10"/>
        <end position="26"/>
    </location>
</feature>
<keyword evidence="4" id="KW-1185">Reference proteome</keyword>
<reference evidence="4" key="2">
    <citation type="submission" date="2013-12" db="EMBL/GenBank/DDBJ databases">
        <title>Evolution of pathogenesis and genome organization in the Tremellales.</title>
        <authorList>
            <person name="Cuomo C."/>
            <person name="Litvintseva A."/>
            <person name="Heitman J."/>
            <person name="Chen Y."/>
            <person name="Sun S."/>
            <person name="Springer D."/>
            <person name="Dromer F."/>
            <person name="Young S."/>
            <person name="Zeng Q."/>
            <person name="Chapman S."/>
            <person name="Gujja S."/>
            <person name="Saif S."/>
            <person name="Birren B."/>
        </authorList>
    </citation>
    <scope>NUCLEOTIDE SEQUENCE [LARGE SCALE GENOMIC DNA]</scope>
    <source>
        <strain evidence="4">CBS 10435</strain>
    </source>
</reference>
<evidence type="ECO:0000256" key="2">
    <source>
        <dbReference type="SAM" id="MobiDB-lite"/>
    </source>
</evidence>
<evidence type="ECO:0000313" key="3">
    <source>
        <dbReference type="EMBL" id="OCF55379.1"/>
    </source>
</evidence>
<feature type="compositionally biased region" description="Pro residues" evidence="2">
    <location>
        <begin position="35"/>
        <end position="52"/>
    </location>
</feature>
<reference evidence="3 4" key="1">
    <citation type="submission" date="2013-07" db="EMBL/GenBank/DDBJ databases">
        <title>The Genome Sequence of Kwoniella mangroviensis CBS10435.</title>
        <authorList>
            <consortium name="The Broad Institute Genome Sequencing Platform"/>
            <person name="Cuomo C."/>
            <person name="Litvintseva A."/>
            <person name="Chen Y."/>
            <person name="Heitman J."/>
            <person name="Sun S."/>
            <person name="Springer D."/>
            <person name="Dromer F."/>
            <person name="Young S.K."/>
            <person name="Zeng Q."/>
            <person name="Gargeya S."/>
            <person name="Fitzgerald M."/>
            <person name="Abouelleil A."/>
            <person name="Alvarado L."/>
            <person name="Berlin A.M."/>
            <person name="Chapman S.B."/>
            <person name="Dewar J."/>
            <person name="Goldberg J."/>
            <person name="Griggs A."/>
            <person name="Gujja S."/>
            <person name="Hansen M."/>
            <person name="Howarth C."/>
            <person name="Imamovic A."/>
            <person name="Larimer J."/>
            <person name="McCowan C."/>
            <person name="Murphy C."/>
            <person name="Pearson M."/>
            <person name="Priest M."/>
            <person name="Roberts A."/>
            <person name="Saif S."/>
            <person name="Shea T."/>
            <person name="Sykes S."/>
            <person name="Wortman J."/>
            <person name="Nusbaum C."/>
            <person name="Birren B."/>
        </authorList>
    </citation>
    <scope>NUCLEOTIDE SEQUENCE [LARGE SCALE GENOMIC DNA]</scope>
    <source>
        <strain evidence="3 4">CBS 10435</strain>
    </source>
</reference>
<evidence type="ECO:0000256" key="1">
    <source>
        <dbReference type="SAM" id="Coils"/>
    </source>
</evidence>
<dbReference type="EMBL" id="KI669466">
    <property type="protein sequence ID" value="OCF55379.1"/>
    <property type="molecule type" value="Genomic_DNA"/>
</dbReference>
<feature type="coiled-coil region" evidence="1">
    <location>
        <begin position="160"/>
        <end position="201"/>
    </location>
</feature>
<proteinExistence type="predicted"/>
<keyword evidence="1" id="KW-0175">Coiled coil</keyword>
<organism evidence="3 4">
    <name type="scientific">Kwoniella mangroviensis CBS 10435</name>
    <dbReference type="NCBI Taxonomy" id="1331196"/>
    <lineage>
        <taxon>Eukaryota</taxon>
        <taxon>Fungi</taxon>
        <taxon>Dikarya</taxon>
        <taxon>Basidiomycota</taxon>
        <taxon>Agaricomycotina</taxon>
        <taxon>Tremellomycetes</taxon>
        <taxon>Tremellales</taxon>
        <taxon>Cryptococcaceae</taxon>
        <taxon>Kwoniella</taxon>
    </lineage>
</organism>
<name>A0A1B9II61_9TREE</name>
<accession>A0A1B9II61</accession>
<protein>
    <submittedName>
        <fullName evidence="3">Uncharacterized protein</fullName>
    </submittedName>
</protein>
<dbReference type="Proteomes" id="UP000092583">
    <property type="component" value="Unassembled WGS sequence"/>
</dbReference>